<proteinExistence type="predicted"/>
<keyword evidence="3" id="KW-1185">Reference proteome</keyword>
<organism evidence="2">
    <name type="scientific">Oryza glumipatula</name>
    <dbReference type="NCBI Taxonomy" id="40148"/>
    <lineage>
        <taxon>Eukaryota</taxon>
        <taxon>Viridiplantae</taxon>
        <taxon>Streptophyta</taxon>
        <taxon>Embryophyta</taxon>
        <taxon>Tracheophyta</taxon>
        <taxon>Spermatophyta</taxon>
        <taxon>Magnoliopsida</taxon>
        <taxon>Liliopsida</taxon>
        <taxon>Poales</taxon>
        <taxon>Poaceae</taxon>
        <taxon>BOP clade</taxon>
        <taxon>Oryzoideae</taxon>
        <taxon>Oryzeae</taxon>
        <taxon>Oryzinae</taxon>
        <taxon>Oryza</taxon>
    </lineage>
</organism>
<feature type="compositionally biased region" description="Basic residues" evidence="1">
    <location>
        <begin position="108"/>
        <end position="123"/>
    </location>
</feature>
<evidence type="ECO:0000313" key="3">
    <source>
        <dbReference type="Proteomes" id="UP000026961"/>
    </source>
</evidence>
<reference evidence="2" key="1">
    <citation type="submission" date="2015-04" db="UniProtKB">
        <authorList>
            <consortium name="EnsemblPlants"/>
        </authorList>
    </citation>
    <scope>IDENTIFICATION</scope>
</reference>
<accession>A0A0D9Z6M2</accession>
<dbReference type="Gramene" id="OGLUM03G15940.1">
    <property type="protein sequence ID" value="OGLUM03G15940.1"/>
    <property type="gene ID" value="OGLUM03G15940"/>
</dbReference>
<protein>
    <submittedName>
        <fullName evidence="2">Uncharacterized protein</fullName>
    </submittedName>
</protein>
<dbReference type="Proteomes" id="UP000026961">
    <property type="component" value="Chromosome 3"/>
</dbReference>
<dbReference type="HOGENOM" id="CLU_800179_0_0_1"/>
<reference evidence="2" key="2">
    <citation type="submission" date="2018-05" db="EMBL/GenBank/DDBJ databases">
        <title>OgluRS3 (Oryza glumaepatula Reference Sequence Version 3).</title>
        <authorList>
            <person name="Zhang J."/>
            <person name="Kudrna D."/>
            <person name="Lee S."/>
            <person name="Talag J."/>
            <person name="Welchert J."/>
            <person name="Wing R.A."/>
        </authorList>
    </citation>
    <scope>NUCLEOTIDE SEQUENCE [LARGE SCALE GENOMIC DNA]</scope>
</reference>
<feature type="compositionally biased region" description="Low complexity" evidence="1">
    <location>
        <begin position="209"/>
        <end position="226"/>
    </location>
</feature>
<dbReference type="EnsemblPlants" id="OGLUM03G15940.1">
    <property type="protein sequence ID" value="OGLUM03G15940.1"/>
    <property type="gene ID" value="OGLUM03G15940"/>
</dbReference>
<feature type="region of interest" description="Disordered" evidence="1">
    <location>
        <begin position="168"/>
        <end position="263"/>
    </location>
</feature>
<feature type="compositionally biased region" description="Low complexity" evidence="1">
    <location>
        <begin position="28"/>
        <end position="54"/>
    </location>
</feature>
<feature type="compositionally biased region" description="Polar residues" evidence="1">
    <location>
        <begin position="181"/>
        <end position="193"/>
    </location>
</feature>
<feature type="compositionally biased region" description="Low complexity" evidence="1">
    <location>
        <begin position="194"/>
        <end position="203"/>
    </location>
</feature>
<feature type="region of interest" description="Disordered" evidence="1">
    <location>
        <begin position="93"/>
        <end position="123"/>
    </location>
</feature>
<feature type="region of interest" description="Disordered" evidence="1">
    <location>
        <begin position="1"/>
        <end position="55"/>
    </location>
</feature>
<evidence type="ECO:0000313" key="2">
    <source>
        <dbReference type="EnsemblPlants" id="OGLUM03G15940.1"/>
    </source>
</evidence>
<feature type="compositionally biased region" description="Basic residues" evidence="1">
    <location>
        <begin position="254"/>
        <end position="263"/>
    </location>
</feature>
<dbReference type="AlphaFoldDB" id="A0A0D9Z6M2"/>
<feature type="region of interest" description="Disordered" evidence="1">
    <location>
        <begin position="63"/>
        <end position="82"/>
    </location>
</feature>
<sequence length="347" mass="37689">MPPPAQEPLGHPGHNPQRGGPTSLSTATTSRGPPSSPCRSTSPSRSPGLPWMLPLRRRRRRLRPSHPPRHASSVTSASTHGLLPHLRRAHLQGSLPPRARPNAAPHGLLRRRQRRPHREGRRRRRLYLTTCMVAELQPRCETPPAAPRCTQLQGRGVLRVAREGAHHLLGPAHPGLVPRSRASSPTSGRCSGGSTSPRASSPAIPSPRSPTCSTSRSRVSPRRAAPFHGRPDRGGHRCGEGERRKAEVRADPRRTRRAGGQHVGARRIHLQVEPRAQRAIGRGLDGPELRGRHAAAELSVPALKLLHPTDPDGVFFFLRSCIFAVDLRPTAEEDGGVRSVGDARPAA</sequence>
<name>A0A0D9Z6M2_9ORYZ</name>
<feature type="compositionally biased region" description="Basic and acidic residues" evidence="1">
    <location>
        <begin position="229"/>
        <end position="253"/>
    </location>
</feature>
<evidence type="ECO:0000256" key="1">
    <source>
        <dbReference type="SAM" id="MobiDB-lite"/>
    </source>
</evidence>